<keyword evidence="2" id="KW-0175">Coiled coil</keyword>
<dbReference type="EMBL" id="REGN01001318">
    <property type="protein sequence ID" value="RNA35503.1"/>
    <property type="molecule type" value="Genomic_DNA"/>
</dbReference>
<keyword evidence="1" id="KW-0694">RNA-binding</keyword>
<evidence type="ECO:0000256" key="1">
    <source>
        <dbReference type="ARBA" id="ARBA00022884"/>
    </source>
</evidence>
<dbReference type="PANTHER" id="PTHR48029">
    <property type="entry name" value="NUCLEOLAR PROTEIN 8"/>
    <property type="match status" value="1"/>
</dbReference>
<sequence length="476" mass="55653">MDSKKIKIEESNKRRLESLKEKLNEFKNKKSLVRSSLNGLDLNDKKPKKVIFSESGSEDEEEKYMVTNSATLKAKNAIGNKKFKLIESDSDSDTFNEKDDHQKKGAVEMFESKLKLDENKANQLIYLKSKFSNDDSRFKIDDRFVEEEGGSAGKLDQEKTSKKKLKNENLNSLKILEEITGKQIIRPKSLMDKESDLKKYKLNKLAIESGIERNKIVRYDPTKPNHRVYEVKESESDHSSVESSEDERIDEKNDESESDDERIDENDESESDDEKNDESESEAKLEGEKKKGDGEKFFQVEPNIKDLFSSNDVFKFKFTDENEFDADTEIYEDTVAKNEFKNNNFMKSFGFDKSKKSNYSSSETETEEDEDNLAHKKEILRVPTKIGKNLNEKKTFLPDFDQDTQLKDAINYFCRAKDFDLENARKEWLPKRDVLVKESKKKHKKMIRIKRTKENENLLPWMNRTNNKSQIKKRKT</sequence>
<name>A0A3M7SIA0_BRAPC</name>
<dbReference type="PANTHER" id="PTHR48029:SF1">
    <property type="entry name" value="NUCLEOLAR PROTEIN 8"/>
    <property type="match status" value="1"/>
</dbReference>
<proteinExistence type="predicted"/>
<feature type="compositionally biased region" description="Acidic residues" evidence="3">
    <location>
        <begin position="243"/>
        <end position="280"/>
    </location>
</feature>
<dbReference type="AlphaFoldDB" id="A0A3M7SIA0"/>
<keyword evidence="5" id="KW-1185">Reference proteome</keyword>
<feature type="region of interest" description="Disordered" evidence="3">
    <location>
        <begin position="148"/>
        <end position="167"/>
    </location>
</feature>
<comment type="caution">
    <text evidence="4">The sequence shown here is derived from an EMBL/GenBank/DDBJ whole genome shotgun (WGS) entry which is preliminary data.</text>
</comment>
<feature type="region of interest" description="Disordered" evidence="3">
    <location>
        <begin position="213"/>
        <end position="297"/>
    </location>
</feature>
<feature type="compositionally biased region" description="Basic and acidic residues" evidence="3">
    <location>
        <begin position="281"/>
        <end position="297"/>
    </location>
</feature>
<dbReference type="STRING" id="10195.A0A3M7SIA0"/>
<organism evidence="4 5">
    <name type="scientific">Brachionus plicatilis</name>
    <name type="common">Marine rotifer</name>
    <name type="synonym">Brachionus muelleri</name>
    <dbReference type="NCBI Taxonomy" id="10195"/>
    <lineage>
        <taxon>Eukaryota</taxon>
        <taxon>Metazoa</taxon>
        <taxon>Spiralia</taxon>
        <taxon>Gnathifera</taxon>
        <taxon>Rotifera</taxon>
        <taxon>Eurotatoria</taxon>
        <taxon>Monogononta</taxon>
        <taxon>Pseudotrocha</taxon>
        <taxon>Ploima</taxon>
        <taxon>Brachionidae</taxon>
        <taxon>Brachionus</taxon>
    </lineage>
</organism>
<evidence type="ECO:0000256" key="2">
    <source>
        <dbReference type="SAM" id="Coils"/>
    </source>
</evidence>
<dbReference type="Proteomes" id="UP000276133">
    <property type="component" value="Unassembled WGS sequence"/>
</dbReference>
<feature type="region of interest" description="Disordered" evidence="3">
    <location>
        <begin position="349"/>
        <end position="372"/>
    </location>
</feature>
<dbReference type="GO" id="GO:0003723">
    <property type="term" value="F:RNA binding"/>
    <property type="evidence" value="ECO:0007669"/>
    <property type="project" value="UniProtKB-KW"/>
</dbReference>
<evidence type="ECO:0000313" key="4">
    <source>
        <dbReference type="EMBL" id="RNA35503.1"/>
    </source>
</evidence>
<gene>
    <name evidence="4" type="ORF">BpHYR1_039972</name>
</gene>
<protein>
    <submittedName>
        <fullName evidence="4">Nucleolar 8-like isoform X1</fullName>
    </submittedName>
</protein>
<evidence type="ECO:0000313" key="5">
    <source>
        <dbReference type="Proteomes" id="UP000276133"/>
    </source>
</evidence>
<accession>A0A3M7SIA0</accession>
<feature type="coiled-coil region" evidence="2">
    <location>
        <begin position="9"/>
        <end position="36"/>
    </location>
</feature>
<feature type="compositionally biased region" description="Basic and acidic residues" evidence="3">
    <location>
        <begin position="213"/>
        <end position="240"/>
    </location>
</feature>
<reference evidence="4 5" key="1">
    <citation type="journal article" date="2018" name="Sci. Rep.">
        <title>Genomic signatures of local adaptation to the degree of environmental predictability in rotifers.</title>
        <authorList>
            <person name="Franch-Gras L."/>
            <person name="Hahn C."/>
            <person name="Garcia-Roger E.M."/>
            <person name="Carmona M.J."/>
            <person name="Serra M."/>
            <person name="Gomez A."/>
        </authorList>
    </citation>
    <scope>NUCLEOTIDE SEQUENCE [LARGE SCALE GENOMIC DNA]</scope>
    <source>
        <strain evidence="4">HYR1</strain>
    </source>
</reference>
<evidence type="ECO:0000256" key="3">
    <source>
        <dbReference type="SAM" id="MobiDB-lite"/>
    </source>
</evidence>